<dbReference type="GO" id="GO:0016887">
    <property type="term" value="F:ATP hydrolysis activity"/>
    <property type="evidence" value="ECO:0007669"/>
    <property type="project" value="InterPro"/>
</dbReference>
<dbReference type="Pfam" id="PF00005">
    <property type="entry name" value="ABC_tran"/>
    <property type="match status" value="1"/>
</dbReference>
<dbReference type="PROSITE" id="PS50893">
    <property type="entry name" value="ABC_TRANSPORTER_2"/>
    <property type="match status" value="1"/>
</dbReference>
<dbReference type="SMART" id="SM00382">
    <property type="entry name" value="AAA"/>
    <property type="match status" value="1"/>
</dbReference>
<reference evidence="7" key="1">
    <citation type="journal article" date="2021" name="Mol. Ecol. Resour.">
        <title>Apolygus lucorum genome provides insights into omnivorousness and mesophyll feeding.</title>
        <authorList>
            <person name="Liu Y."/>
            <person name="Liu H."/>
            <person name="Wang H."/>
            <person name="Huang T."/>
            <person name="Liu B."/>
            <person name="Yang B."/>
            <person name="Yin L."/>
            <person name="Li B."/>
            <person name="Zhang Y."/>
            <person name="Zhang S."/>
            <person name="Jiang F."/>
            <person name="Zhang X."/>
            <person name="Ren Y."/>
            <person name="Wang B."/>
            <person name="Wang S."/>
            <person name="Lu Y."/>
            <person name="Wu K."/>
            <person name="Fan W."/>
            <person name="Wang G."/>
        </authorList>
    </citation>
    <scope>NUCLEOTIDE SEQUENCE</scope>
    <source>
        <strain evidence="7">12Hb</strain>
    </source>
</reference>
<evidence type="ECO:0000256" key="3">
    <source>
        <dbReference type="ARBA" id="ARBA00022741"/>
    </source>
</evidence>
<proteinExistence type="predicted"/>
<gene>
    <name evidence="7" type="ORF">GE061_013721</name>
</gene>
<dbReference type="AlphaFoldDB" id="A0A6A4K332"/>
<evidence type="ECO:0000256" key="1">
    <source>
        <dbReference type="ARBA" id="ARBA00004141"/>
    </source>
</evidence>
<keyword evidence="6" id="KW-0472">Membrane</keyword>
<dbReference type="InterPro" id="IPR003439">
    <property type="entry name" value="ABC_transporter-like_ATP-bd"/>
</dbReference>
<organism evidence="7 8">
    <name type="scientific">Apolygus lucorum</name>
    <name type="common">Small green plant bug</name>
    <name type="synonym">Lygocoris lucorum</name>
    <dbReference type="NCBI Taxonomy" id="248454"/>
    <lineage>
        <taxon>Eukaryota</taxon>
        <taxon>Metazoa</taxon>
        <taxon>Ecdysozoa</taxon>
        <taxon>Arthropoda</taxon>
        <taxon>Hexapoda</taxon>
        <taxon>Insecta</taxon>
        <taxon>Pterygota</taxon>
        <taxon>Neoptera</taxon>
        <taxon>Paraneoptera</taxon>
        <taxon>Hemiptera</taxon>
        <taxon>Heteroptera</taxon>
        <taxon>Panheteroptera</taxon>
        <taxon>Cimicomorpha</taxon>
        <taxon>Miridae</taxon>
        <taxon>Mirini</taxon>
        <taxon>Apolygus</taxon>
    </lineage>
</organism>
<comment type="caution">
    <text evidence="7">The sequence shown here is derived from an EMBL/GenBank/DDBJ whole genome shotgun (WGS) entry which is preliminary data.</text>
</comment>
<dbReference type="InterPro" id="IPR003593">
    <property type="entry name" value="AAA+_ATPase"/>
</dbReference>
<evidence type="ECO:0000256" key="6">
    <source>
        <dbReference type="ARBA" id="ARBA00023136"/>
    </source>
</evidence>
<dbReference type="PROSITE" id="PS00211">
    <property type="entry name" value="ABC_TRANSPORTER_1"/>
    <property type="match status" value="1"/>
</dbReference>
<evidence type="ECO:0000256" key="4">
    <source>
        <dbReference type="ARBA" id="ARBA00022840"/>
    </source>
</evidence>
<dbReference type="EMBL" id="WIXP02000005">
    <property type="protein sequence ID" value="KAF6210614.1"/>
    <property type="molecule type" value="Genomic_DNA"/>
</dbReference>
<evidence type="ECO:0000313" key="7">
    <source>
        <dbReference type="EMBL" id="KAF6210614.1"/>
    </source>
</evidence>
<evidence type="ECO:0000313" key="8">
    <source>
        <dbReference type="Proteomes" id="UP000466442"/>
    </source>
</evidence>
<dbReference type="PANTHER" id="PTHR43038:SF3">
    <property type="entry name" value="ABC TRANSPORTER G FAMILY MEMBER 20 ISOFORM X1"/>
    <property type="match status" value="1"/>
</dbReference>
<dbReference type="PANTHER" id="PTHR43038">
    <property type="entry name" value="ATP-BINDING CASSETTE, SUB-FAMILY H, MEMBER 1"/>
    <property type="match status" value="1"/>
</dbReference>
<keyword evidence="8" id="KW-1185">Reference proteome</keyword>
<keyword evidence="3" id="KW-0547">Nucleotide-binding</keyword>
<accession>A0A6A4K332</accession>
<dbReference type="Pfam" id="PF12698">
    <property type="entry name" value="ABC2_membrane_3"/>
    <property type="match status" value="1"/>
</dbReference>
<dbReference type="GO" id="GO:0005524">
    <property type="term" value="F:ATP binding"/>
    <property type="evidence" value="ECO:0007669"/>
    <property type="project" value="UniProtKB-KW"/>
</dbReference>
<name>A0A6A4K332_APOLU</name>
<keyword evidence="2" id="KW-0812">Transmembrane</keyword>
<dbReference type="GO" id="GO:0140359">
    <property type="term" value="F:ABC-type transporter activity"/>
    <property type="evidence" value="ECO:0007669"/>
    <property type="project" value="InterPro"/>
</dbReference>
<keyword evidence="4" id="KW-0067">ATP-binding</keyword>
<comment type="subcellular location">
    <subcellularLocation>
        <location evidence="1">Membrane</location>
        <topology evidence="1">Multi-pass membrane protein</topology>
    </subcellularLocation>
</comment>
<dbReference type="Proteomes" id="UP000466442">
    <property type="component" value="Linkage Group LG5"/>
</dbReference>
<dbReference type="OrthoDB" id="10255969at2759"/>
<dbReference type="SUPFAM" id="SSF52540">
    <property type="entry name" value="P-loop containing nucleoside triphosphate hydrolases"/>
    <property type="match status" value="1"/>
</dbReference>
<keyword evidence="5" id="KW-1133">Transmembrane helix</keyword>
<dbReference type="InterPro" id="IPR017871">
    <property type="entry name" value="ABC_transporter-like_CS"/>
</dbReference>
<evidence type="ECO:0000256" key="5">
    <source>
        <dbReference type="ARBA" id="ARBA00022989"/>
    </source>
</evidence>
<protein>
    <submittedName>
        <fullName evidence="7">Uncharacterized protein</fullName>
    </submittedName>
</protein>
<evidence type="ECO:0000256" key="2">
    <source>
        <dbReference type="ARBA" id="ARBA00022692"/>
    </source>
</evidence>
<dbReference type="InterPro" id="IPR013525">
    <property type="entry name" value="ABC2_TM"/>
</dbReference>
<sequence>MEDDEPVVAVRNAYKRYSPKNVILAGLNMTIERGTIYGLLGPSGCGKSTLLSCIVGRLDLDAGTVKVDFDDRLQIGYMPQDLALNMELTIEELLTFYGRIYRLSWERINQRMQELMTLLELPPKDRQVRNCSGGQQRRISMAITLIHDPELLIMDEPTVGIDPLLCASIWECFFELVKKKNKTIVITTHYIEEAKSADRIGLMRNGVLLAENSPQMLMERFDCDSLEDVFLHLSKTQEGESGVTVKDYPAKQKQSPIFYQKQSFNKVRFLAQLKKNWAWTLRNLGVTLFVLFMPTLCLSIVCTSDIENIVTVPIGVVVPEDHSCPSNATPIRPCLTIPDFTCRYIEILESIYPVLKYHSYDEAREVAIKGNLAGILYFHENFTEGVMERLEKQSATSSKALEEGTMYTAMDMSSFPVAHIMVYRVYRSLEKLLNELCNECNFDTRLAHIPLDIPIAVHGGRHWKFQDSFLPSTVLPFVFYTMFIYSSSSLAMEITSGLLERYQTAGLTINEILAAQSLLQMLVINVQNIFMFVVIYGFCGAIMVGSYLTCYMIVVVSELFGMAFGVLIAIIVKKETLVSMVGVGLQFVAFTYCGCLWPKEGQHQIVQVMGMTFPLTPVSISYFNVSLRGWSLTKYEVYMNVIQGALGTLGIAIIIALLLWSKLLNI</sequence>
<dbReference type="Gene3D" id="3.40.50.300">
    <property type="entry name" value="P-loop containing nucleotide triphosphate hydrolases"/>
    <property type="match status" value="1"/>
</dbReference>
<dbReference type="GO" id="GO:0016020">
    <property type="term" value="C:membrane"/>
    <property type="evidence" value="ECO:0007669"/>
    <property type="project" value="UniProtKB-SubCell"/>
</dbReference>
<dbReference type="InterPro" id="IPR027417">
    <property type="entry name" value="P-loop_NTPase"/>
</dbReference>